<dbReference type="RefSeq" id="WP_074838387.1">
    <property type="nucleotide sequence ID" value="NZ_FNYY01000018.1"/>
</dbReference>
<sequence length="230" mass="25748">MRGLVYIHVPKCGGSSFGAALRLRYVLSQSTIPLGLGDPRLDGMAHILSDYDHRDIVLQCLLQRRVRCIAGHVRYDPRLHASSGYQYVTLLRDPVARFVSHYHYLQRRHPDPARAATLAAFVETEEARHIASQYLFYFARETGPSCRNLPAALRRAHQNLARFALIGDLADPSGFARGLRQLTGLPLPVLHRNRAPVPKELTGELRRRIEALTAADRAIYDAARALPQAA</sequence>
<name>A0A975ZQ50_9RHOB</name>
<accession>A0A975ZQ50</accession>
<comment type="caution">
    <text evidence="1">The sequence shown here is derived from an EMBL/GenBank/DDBJ whole genome shotgun (WGS) entry which is preliminary data.</text>
</comment>
<dbReference type="GO" id="GO:0016020">
    <property type="term" value="C:membrane"/>
    <property type="evidence" value="ECO:0007669"/>
    <property type="project" value="InterPro"/>
</dbReference>
<reference evidence="1 2" key="1">
    <citation type="submission" date="2016-10" db="EMBL/GenBank/DDBJ databases">
        <authorList>
            <person name="Varghese N."/>
            <person name="Submissions S."/>
        </authorList>
    </citation>
    <scope>NUCLEOTIDE SEQUENCE [LARGE SCALE GENOMIC DNA]</scope>
    <source>
        <strain evidence="1 2">FF3</strain>
    </source>
</reference>
<dbReference type="InterPro" id="IPR027417">
    <property type="entry name" value="P-loop_NTPase"/>
</dbReference>
<dbReference type="EMBL" id="FNYY01000018">
    <property type="protein sequence ID" value="SEK01300.1"/>
    <property type="molecule type" value="Genomic_DNA"/>
</dbReference>
<evidence type="ECO:0000313" key="1">
    <source>
        <dbReference type="EMBL" id="SEK01300.1"/>
    </source>
</evidence>
<organism evidence="1 2">
    <name type="scientific">Marinovum algicola</name>
    <dbReference type="NCBI Taxonomy" id="42444"/>
    <lineage>
        <taxon>Bacteria</taxon>
        <taxon>Pseudomonadati</taxon>
        <taxon>Pseudomonadota</taxon>
        <taxon>Alphaproteobacteria</taxon>
        <taxon>Rhodobacterales</taxon>
        <taxon>Roseobacteraceae</taxon>
        <taxon>Marinovum</taxon>
    </lineage>
</organism>
<gene>
    <name evidence="1" type="ORF">SAMN04487940_11858</name>
</gene>
<proteinExistence type="predicted"/>
<keyword evidence="2" id="KW-1185">Reference proteome</keyword>
<protein>
    <submittedName>
        <fullName evidence="1">Sulfotransferase family protein</fullName>
    </submittedName>
</protein>
<dbReference type="GeneID" id="80820168"/>
<dbReference type="AlphaFoldDB" id="A0A975ZQ50"/>
<dbReference type="Gene3D" id="3.40.50.300">
    <property type="entry name" value="P-loop containing nucleotide triphosphate hydrolases"/>
    <property type="match status" value="1"/>
</dbReference>
<dbReference type="Proteomes" id="UP000182932">
    <property type="component" value="Unassembled WGS sequence"/>
</dbReference>
<dbReference type="InterPro" id="IPR005331">
    <property type="entry name" value="Sulfotransferase"/>
</dbReference>
<dbReference type="SUPFAM" id="SSF52540">
    <property type="entry name" value="P-loop containing nucleoside triphosphate hydrolases"/>
    <property type="match status" value="1"/>
</dbReference>
<dbReference type="GO" id="GO:0008146">
    <property type="term" value="F:sulfotransferase activity"/>
    <property type="evidence" value="ECO:0007669"/>
    <property type="project" value="InterPro"/>
</dbReference>
<dbReference type="Pfam" id="PF03567">
    <property type="entry name" value="Sulfotransfer_2"/>
    <property type="match status" value="1"/>
</dbReference>
<evidence type="ECO:0000313" key="2">
    <source>
        <dbReference type="Proteomes" id="UP000182932"/>
    </source>
</evidence>